<accession>A0AAN7P7J7</accession>
<keyword evidence="2" id="KW-1185">Reference proteome</keyword>
<dbReference type="Proteomes" id="UP001353858">
    <property type="component" value="Unassembled WGS sequence"/>
</dbReference>
<sequence length="449" mass="51570">MLQFKLLDFLPKIDLSITTNPIACNRLRLYSNMHPCAFIILAQFFTQAFSVDILDNTIKLLEDDITTVIDYLDDKYDTAVTDLKNIRTNLIINREFHDNINSRELRNMYVCWRFAFNEILLHLNLSETPAPLPSQHYTVVAKENVTKVLDKVDVNTLVSKIEKSVSNMKQLPDEGEFVQVVDTMAHFVPTRFQHDKRHADLYAKLSTTLIKTIVSKHQVQIDLEESIDTLLVVLRKIAELSQAELKVYPKQAHVELFIGGLRNILNVFLNANYASSANALPFWRSIFLHSVESVFSGRKDVKQALAIQALYFKKHALGLGYYANYTHLRNLAQFNAATTNDIKHEFTTHVLMATASLNNQYLTLVQSLSVQMQNIFRLSHEENLQVLFLHAASTLAQLPKIDYTEMVDALELLVIEACKNERNIDSATKYLRKLLIVLQKRLLQLMFLQ</sequence>
<protein>
    <submittedName>
        <fullName evidence="1">Uncharacterized protein</fullName>
    </submittedName>
</protein>
<dbReference type="AlphaFoldDB" id="A0AAN7P7J7"/>
<comment type="caution">
    <text evidence="1">The sequence shown here is derived from an EMBL/GenBank/DDBJ whole genome shotgun (WGS) entry which is preliminary data.</text>
</comment>
<organism evidence="1 2">
    <name type="scientific">Aquatica leii</name>
    <dbReference type="NCBI Taxonomy" id="1421715"/>
    <lineage>
        <taxon>Eukaryota</taxon>
        <taxon>Metazoa</taxon>
        <taxon>Ecdysozoa</taxon>
        <taxon>Arthropoda</taxon>
        <taxon>Hexapoda</taxon>
        <taxon>Insecta</taxon>
        <taxon>Pterygota</taxon>
        <taxon>Neoptera</taxon>
        <taxon>Endopterygota</taxon>
        <taxon>Coleoptera</taxon>
        <taxon>Polyphaga</taxon>
        <taxon>Elateriformia</taxon>
        <taxon>Elateroidea</taxon>
        <taxon>Lampyridae</taxon>
        <taxon>Luciolinae</taxon>
        <taxon>Aquatica</taxon>
    </lineage>
</organism>
<reference evidence="2" key="1">
    <citation type="submission" date="2023-01" db="EMBL/GenBank/DDBJ databases">
        <title>Key to firefly adult light organ development and bioluminescence: homeobox transcription factors regulate luciferase expression and transportation to peroxisome.</title>
        <authorList>
            <person name="Fu X."/>
        </authorList>
    </citation>
    <scope>NUCLEOTIDE SEQUENCE [LARGE SCALE GENOMIC DNA]</scope>
</reference>
<evidence type="ECO:0000313" key="1">
    <source>
        <dbReference type="EMBL" id="KAK4878559.1"/>
    </source>
</evidence>
<gene>
    <name evidence="1" type="ORF">RN001_011065</name>
</gene>
<evidence type="ECO:0000313" key="2">
    <source>
        <dbReference type="Proteomes" id="UP001353858"/>
    </source>
</evidence>
<name>A0AAN7P7J7_9COLE</name>
<dbReference type="EMBL" id="JARPUR010000004">
    <property type="protein sequence ID" value="KAK4878559.1"/>
    <property type="molecule type" value="Genomic_DNA"/>
</dbReference>
<proteinExistence type="predicted"/>